<accession>A0A2M4B801</accession>
<organism evidence="1">
    <name type="scientific">Anopheles triannulatus</name>
    <dbReference type="NCBI Taxonomy" id="58253"/>
    <lineage>
        <taxon>Eukaryota</taxon>
        <taxon>Metazoa</taxon>
        <taxon>Ecdysozoa</taxon>
        <taxon>Arthropoda</taxon>
        <taxon>Hexapoda</taxon>
        <taxon>Insecta</taxon>
        <taxon>Pterygota</taxon>
        <taxon>Neoptera</taxon>
        <taxon>Endopterygota</taxon>
        <taxon>Diptera</taxon>
        <taxon>Nematocera</taxon>
        <taxon>Culicoidea</taxon>
        <taxon>Culicidae</taxon>
        <taxon>Anophelinae</taxon>
        <taxon>Anopheles</taxon>
    </lineage>
</organism>
<reference evidence="1" key="1">
    <citation type="submission" date="2018-01" db="EMBL/GenBank/DDBJ databases">
        <title>An insight into the sialome of Amazonian anophelines.</title>
        <authorList>
            <person name="Ribeiro J.M."/>
            <person name="Scarpassa V."/>
            <person name="Calvo E."/>
        </authorList>
    </citation>
    <scope>NUCLEOTIDE SEQUENCE</scope>
    <source>
        <tissue evidence="1">Salivary glands</tissue>
    </source>
</reference>
<proteinExistence type="predicted"/>
<evidence type="ECO:0000313" key="1">
    <source>
        <dbReference type="EMBL" id="MBW48938.1"/>
    </source>
</evidence>
<protein>
    <submittedName>
        <fullName evidence="1">Putative secreted protein</fullName>
    </submittedName>
</protein>
<sequence length="75" mass="8199">MLVTIVSFLPAARTRPGGALGVLWLIVHDCGLVAEKAVETLLAEHRVSDEQYGLMDDTGLQHSTTQGDRIITKPW</sequence>
<dbReference type="AlphaFoldDB" id="A0A2M4B801"/>
<name>A0A2M4B801_9DIPT</name>
<dbReference type="EMBL" id="GGFK01015617">
    <property type="protein sequence ID" value="MBW48938.1"/>
    <property type="molecule type" value="Transcribed_RNA"/>
</dbReference>